<keyword evidence="4 5" id="KW-0206">Cytoskeleton</keyword>
<comment type="subcellular location">
    <subcellularLocation>
        <location evidence="5">Cytoplasm</location>
        <location evidence="5">Cytoskeleton</location>
        <location evidence="5">Microtubule organizing center</location>
    </subcellularLocation>
</comment>
<name>A0ABY7EDG2_MYAAR</name>
<proteinExistence type="inferred from homology"/>
<protein>
    <recommendedName>
        <fullName evidence="5">Gamma-tubulin complex component</fullName>
    </recommendedName>
</protein>
<evidence type="ECO:0000313" key="10">
    <source>
        <dbReference type="Proteomes" id="UP001164746"/>
    </source>
</evidence>
<feature type="domain" description="Gamma tubulin complex component protein N-terminal" evidence="8">
    <location>
        <begin position="271"/>
        <end position="582"/>
    </location>
</feature>
<dbReference type="CDD" id="cd22572">
    <property type="entry name" value="GCP5_NTD"/>
    <property type="match status" value="1"/>
</dbReference>
<evidence type="ECO:0000256" key="6">
    <source>
        <dbReference type="SAM" id="MobiDB-lite"/>
    </source>
</evidence>
<comment type="similarity">
    <text evidence="1 5">Belongs to the TUBGCP family.</text>
</comment>
<dbReference type="InterPro" id="IPR059169">
    <property type="entry name" value="GCP5_N_ext"/>
</dbReference>
<feature type="compositionally biased region" description="Polar residues" evidence="6">
    <location>
        <begin position="172"/>
        <end position="189"/>
    </location>
</feature>
<evidence type="ECO:0000313" key="9">
    <source>
        <dbReference type="EMBL" id="WAR06906.1"/>
    </source>
</evidence>
<keyword evidence="10" id="KW-1185">Reference proteome</keyword>
<feature type="non-terminal residue" evidence="9">
    <location>
        <position position="1"/>
    </location>
</feature>
<dbReference type="Gene3D" id="1.20.120.1900">
    <property type="entry name" value="Gamma-tubulin complex, C-terminal domain"/>
    <property type="match status" value="1"/>
</dbReference>
<dbReference type="Proteomes" id="UP001164746">
    <property type="component" value="Chromosome 6"/>
</dbReference>
<evidence type="ECO:0000256" key="3">
    <source>
        <dbReference type="ARBA" id="ARBA00022701"/>
    </source>
</evidence>
<keyword evidence="3 5" id="KW-0493">Microtubule</keyword>
<evidence type="ECO:0000259" key="7">
    <source>
        <dbReference type="Pfam" id="PF04130"/>
    </source>
</evidence>
<sequence length="1035" mass="119950">MARSIEKENLKDIRKLIKCVTGFQQNEENFGVCQDFVVSNLKFHSICDKLKIHSEHKKAKKFDELRQEFLGTACFEGRDTGKTDTHYAILLVLMLISESPVRGEYVETKKQQEIEEQDDFDWKAYLMEGIEYYEPSDGELSAFGNYVEMWLLLQDWSDVDEDNVGSGEAGISQGNRELRPNTSSPNVTEQPVIPFIAGNARGYWEEPEEISDSDWLSRNLIPQYWKGEKISIDTGQYRACQLNNDWEEYKTRLDPLRGSPNNTVVTENVLLREIIWMLMGVCNVHLLEFNGRFFSPRPGVVLSSLSMEVLQDHLTQFTRYGSYIQILQNFLDESYHGNVGGVCQTYQSFTTCIAEFLQKLKTQMASIELRLIKQEETMTLASVWVEVEPMMKKVSVLCMVYMRGIHQGRTLQLTSQRATLLLTTLYNTLLGMDTLFDMPMYEGDTHTDQEVDNVDMVGLLLPVWIQTCQPYINIIDTWISHGNLSDPCAEFIIQRNKDIRSLDETYWEKSFVFHTMLQPPDHDSTVDGSSATVAGKQYTTADWAPAFLQPALEEIVLTGKSMEMLEGLGKLAEQHDGSSRVDGLQEFKETHLYDKFILSIQTLMGMKLHKGKLNEESTGEKTTSSYRVFSPEVERQMEERDVKDDFLKKHFENLMDTSADSHFILDESFSKTISSLKIDSLRPVELILRECLYPHIHHQYERVCLKLVNTMKTQYHLIEYLTSMRRFFLMEAGDCLSVFYTEIFDKIRRHEHWKDTTTVTWALHEAIDPHFPEQVPRISISVETSDDPSDLQPINITNCLRLQYQIPSPVDVVINNRCQEIYNQIFSFLLQIKRAKYCLDELRFYDLGKEVGGISSTDQLLKGLSLDTTPRRHKVHRMHLLRMKLINFVNNLHNYIMTRILHSIGLQFTRDLSQAKDLDEIINLHAGYIRKIHQRCLLHRKNAFLKEAVLKVLNLALRFQREWDRGIDNISGSAGIWTGESRTKITDFSLKNLFCDPCTVYVESLDISIAVCYETFKLEKYFKQYKSFFCKIITI</sequence>
<dbReference type="Pfam" id="PF17681">
    <property type="entry name" value="GCP_N_terminal"/>
    <property type="match status" value="1"/>
</dbReference>
<dbReference type="PANTHER" id="PTHR19302:SF33">
    <property type="entry name" value="GAMMA-TUBULIN COMPLEX COMPONENT 5"/>
    <property type="match status" value="1"/>
</dbReference>
<feature type="domain" description="Gamma tubulin complex component C-terminal" evidence="7">
    <location>
        <begin position="717"/>
        <end position="967"/>
    </location>
</feature>
<dbReference type="Pfam" id="PF04130">
    <property type="entry name" value="GCP_C_terminal"/>
    <property type="match status" value="1"/>
</dbReference>
<evidence type="ECO:0000256" key="4">
    <source>
        <dbReference type="ARBA" id="ARBA00023212"/>
    </source>
</evidence>
<dbReference type="InterPro" id="IPR041470">
    <property type="entry name" value="GCP_N"/>
</dbReference>
<dbReference type="EMBL" id="CP111017">
    <property type="protein sequence ID" value="WAR06906.1"/>
    <property type="molecule type" value="Genomic_DNA"/>
</dbReference>
<feature type="region of interest" description="Disordered" evidence="6">
    <location>
        <begin position="163"/>
        <end position="190"/>
    </location>
</feature>
<evidence type="ECO:0000256" key="2">
    <source>
        <dbReference type="ARBA" id="ARBA00022490"/>
    </source>
</evidence>
<gene>
    <name evidence="9" type="ORF">MAR_016864</name>
</gene>
<organism evidence="9 10">
    <name type="scientific">Mya arenaria</name>
    <name type="common">Soft-shell clam</name>
    <dbReference type="NCBI Taxonomy" id="6604"/>
    <lineage>
        <taxon>Eukaryota</taxon>
        <taxon>Metazoa</taxon>
        <taxon>Spiralia</taxon>
        <taxon>Lophotrochozoa</taxon>
        <taxon>Mollusca</taxon>
        <taxon>Bivalvia</taxon>
        <taxon>Autobranchia</taxon>
        <taxon>Heteroconchia</taxon>
        <taxon>Euheterodonta</taxon>
        <taxon>Imparidentia</taxon>
        <taxon>Neoheterodontei</taxon>
        <taxon>Myida</taxon>
        <taxon>Myoidea</taxon>
        <taxon>Myidae</taxon>
        <taxon>Mya</taxon>
    </lineage>
</organism>
<evidence type="ECO:0000259" key="8">
    <source>
        <dbReference type="Pfam" id="PF17681"/>
    </source>
</evidence>
<accession>A0ABY7EDG2</accession>
<evidence type="ECO:0000256" key="5">
    <source>
        <dbReference type="RuleBase" id="RU363050"/>
    </source>
</evidence>
<dbReference type="PANTHER" id="PTHR19302">
    <property type="entry name" value="GAMMA TUBULIN COMPLEX PROTEIN"/>
    <property type="match status" value="1"/>
</dbReference>
<dbReference type="InterPro" id="IPR007259">
    <property type="entry name" value="GCP"/>
</dbReference>
<dbReference type="InterPro" id="IPR042241">
    <property type="entry name" value="GCP_C_sf"/>
</dbReference>
<reference evidence="9" key="1">
    <citation type="submission" date="2022-11" db="EMBL/GenBank/DDBJ databases">
        <title>Centuries of genome instability and evolution in soft-shell clam transmissible cancer (bioRxiv).</title>
        <authorList>
            <person name="Hart S.F.M."/>
            <person name="Yonemitsu M.A."/>
            <person name="Giersch R.M."/>
            <person name="Beal B.F."/>
            <person name="Arriagada G."/>
            <person name="Davis B.W."/>
            <person name="Ostrander E.A."/>
            <person name="Goff S.P."/>
            <person name="Metzger M.J."/>
        </authorList>
    </citation>
    <scope>NUCLEOTIDE SEQUENCE</scope>
    <source>
        <strain evidence="9">MELC-2E11</strain>
        <tissue evidence="9">Siphon/mantle</tissue>
    </source>
</reference>
<dbReference type="InterPro" id="IPR040457">
    <property type="entry name" value="GCP_C"/>
</dbReference>
<keyword evidence="2 5" id="KW-0963">Cytoplasm</keyword>
<evidence type="ECO:0000256" key="1">
    <source>
        <dbReference type="ARBA" id="ARBA00010337"/>
    </source>
</evidence>